<protein>
    <submittedName>
        <fullName evidence="1">Uncharacterized protein</fullName>
    </submittedName>
</protein>
<reference evidence="1 2" key="1">
    <citation type="submission" date="2024-03" db="EMBL/GenBank/DDBJ databases">
        <title>Community enrichment and isolation of bacterial strains for fucoidan degradation.</title>
        <authorList>
            <person name="Sichert A."/>
        </authorList>
    </citation>
    <scope>NUCLEOTIDE SEQUENCE [LARGE SCALE GENOMIC DNA]</scope>
    <source>
        <strain evidence="1 2">AS76</strain>
    </source>
</reference>
<accession>A0ABU9TW52</accession>
<comment type="caution">
    <text evidence="1">The sequence shown here is derived from an EMBL/GenBank/DDBJ whole genome shotgun (WGS) entry which is preliminary data.</text>
</comment>
<dbReference type="Proteomes" id="UP001449225">
    <property type="component" value="Unassembled WGS sequence"/>
</dbReference>
<dbReference type="EMBL" id="JBBMRA010000024">
    <property type="protein sequence ID" value="MEM5537947.1"/>
    <property type="molecule type" value="Genomic_DNA"/>
</dbReference>
<dbReference type="RefSeq" id="WP_342855099.1">
    <property type="nucleotide sequence ID" value="NZ_JBBMRA010000024.1"/>
</dbReference>
<evidence type="ECO:0000313" key="1">
    <source>
        <dbReference type="EMBL" id="MEM5537947.1"/>
    </source>
</evidence>
<sequence>MITTNSNIDLISFQQLSDLLEKSISSISGLKLIEQIDCDESLSYARVSLLQGSNGTVSGRQQSSVD</sequence>
<keyword evidence="2" id="KW-1185">Reference proteome</keyword>
<proteinExistence type="predicted"/>
<name>A0ABU9TW52_9GAMM</name>
<gene>
    <name evidence="1" type="ORF">WNY58_16300</name>
</gene>
<evidence type="ECO:0000313" key="2">
    <source>
        <dbReference type="Proteomes" id="UP001449225"/>
    </source>
</evidence>
<organism evidence="1 2">
    <name type="scientific">Neptuniibacter pectenicola</name>
    <dbReference type="NCBI Taxonomy" id="1806669"/>
    <lineage>
        <taxon>Bacteria</taxon>
        <taxon>Pseudomonadati</taxon>
        <taxon>Pseudomonadota</taxon>
        <taxon>Gammaproteobacteria</taxon>
        <taxon>Oceanospirillales</taxon>
        <taxon>Oceanospirillaceae</taxon>
        <taxon>Neptuniibacter</taxon>
    </lineage>
</organism>